<dbReference type="OrthoDB" id="198783at2"/>
<dbReference type="PRINTS" id="PR00080">
    <property type="entry name" value="SDRFAMILY"/>
</dbReference>
<evidence type="ECO:0000313" key="6">
    <source>
        <dbReference type="Proteomes" id="UP000249590"/>
    </source>
</evidence>
<keyword evidence="6" id="KW-1185">Reference proteome</keyword>
<keyword evidence="2" id="KW-0560">Oxidoreductase</keyword>
<reference evidence="5 6" key="1">
    <citation type="submission" date="2018-05" db="EMBL/GenBank/DDBJ databases">
        <title>Acuticoccus sediminis sp. nov., isolated from deep-sea sediment of Indian Ocean.</title>
        <authorList>
            <person name="Liu X."/>
            <person name="Lai Q."/>
            <person name="Du Y."/>
            <person name="Sun F."/>
            <person name="Zhang X."/>
            <person name="Wang S."/>
            <person name="Shao Z."/>
        </authorList>
    </citation>
    <scope>NUCLEOTIDE SEQUENCE [LARGE SCALE GENOMIC DNA]</scope>
    <source>
        <strain evidence="5 6">PTG4-2</strain>
    </source>
</reference>
<evidence type="ECO:0000313" key="5">
    <source>
        <dbReference type="EMBL" id="RAH97011.1"/>
    </source>
</evidence>
<dbReference type="RefSeq" id="WP_111352119.1">
    <property type="nucleotide sequence ID" value="NZ_QHHQ01000010.1"/>
</dbReference>
<evidence type="ECO:0000256" key="4">
    <source>
        <dbReference type="SAM" id="MobiDB-lite"/>
    </source>
</evidence>
<dbReference type="AlphaFoldDB" id="A0A8B2NQ47"/>
<dbReference type="PRINTS" id="PR00081">
    <property type="entry name" value="GDHRDH"/>
</dbReference>
<feature type="region of interest" description="Disordered" evidence="4">
    <location>
        <begin position="218"/>
        <end position="238"/>
    </location>
</feature>
<dbReference type="Proteomes" id="UP000249590">
    <property type="component" value="Unassembled WGS sequence"/>
</dbReference>
<dbReference type="GO" id="GO:0016491">
    <property type="term" value="F:oxidoreductase activity"/>
    <property type="evidence" value="ECO:0007669"/>
    <property type="project" value="UniProtKB-KW"/>
</dbReference>
<dbReference type="PANTHER" id="PTHR43639:SF1">
    <property type="entry name" value="SHORT-CHAIN DEHYDROGENASE_REDUCTASE FAMILY PROTEIN"/>
    <property type="match status" value="1"/>
</dbReference>
<proteinExistence type="inferred from homology"/>
<accession>A0A8B2NQ47</accession>
<evidence type="ECO:0000256" key="1">
    <source>
        <dbReference type="ARBA" id="ARBA00006484"/>
    </source>
</evidence>
<dbReference type="SUPFAM" id="SSF51735">
    <property type="entry name" value="NAD(P)-binding Rossmann-fold domains"/>
    <property type="match status" value="1"/>
</dbReference>
<dbReference type="InterPro" id="IPR002347">
    <property type="entry name" value="SDR_fam"/>
</dbReference>
<dbReference type="InterPro" id="IPR036291">
    <property type="entry name" value="NAD(P)-bd_dom_sf"/>
</dbReference>
<organism evidence="5 6">
    <name type="scientific">Acuticoccus sediminis</name>
    <dbReference type="NCBI Taxonomy" id="2184697"/>
    <lineage>
        <taxon>Bacteria</taxon>
        <taxon>Pseudomonadati</taxon>
        <taxon>Pseudomonadota</taxon>
        <taxon>Alphaproteobacteria</taxon>
        <taxon>Hyphomicrobiales</taxon>
        <taxon>Amorphaceae</taxon>
        <taxon>Acuticoccus</taxon>
    </lineage>
</organism>
<dbReference type="CDD" id="cd05233">
    <property type="entry name" value="SDR_c"/>
    <property type="match status" value="1"/>
</dbReference>
<evidence type="ECO:0000256" key="2">
    <source>
        <dbReference type="ARBA" id="ARBA00023002"/>
    </source>
</evidence>
<comment type="caution">
    <text evidence="5">The sequence shown here is derived from an EMBL/GenBank/DDBJ whole genome shotgun (WGS) entry which is preliminary data.</text>
</comment>
<sequence length="266" mass="26361">MSDTVTILPSDAVGGDPQAAGALRGAAALVAGGSGRLGRLVALGLAREGAAVAVGYRTGDKRAAAVVDAVTGAGGRAIAVPLDQTDEAYVSTAVETTAHFLGGVDILVNAAGIAHGRKPVAAGDLDALTPLLWDQLMTVNLRGPYLLARAAAPYLRASRWGRIVNVGAHIGPDAAGSAAACATSIASVASLTRFLAAALAPDVAVHCVAPALKTVPDPADAAGGSTRPGTAPQTPSGLDEVARRVLAHCLGEDRAGETSVFGAVTR</sequence>
<protein>
    <recommendedName>
        <fullName evidence="7">3-oxoacyl-[acyl-carrier protein] reductase</fullName>
    </recommendedName>
</protein>
<dbReference type="Gene3D" id="3.40.50.720">
    <property type="entry name" value="NAD(P)-binding Rossmann-like Domain"/>
    <property type="match status" value="1"/>
</dbReference>
<feature type="compositionally biased region" description="Polar residues" evidence="4">
    <location>
        <begin position="227"/>
        <end position="236"/>
    </location>
</feature>
<name>A0A8B2NQ47_9HYPH</name>
<evidence type="ECO:0008006" key="7">
    <source>
        <dbReference type="Google" id="ProtNLM"/>
    </source>
</evidence>
<dbReference type="EMBL" id="QHHQ01000010">
    <property type="protein sequence ID" value="RAH97011.1"/>
    <property type="molecule type" value="Genomic_DNA"/>
</dbReference>
<gene>
    <name evidence="5" type="ORF">DLJ53_30520</name>
</gene>
<dbReference type="PANTHER" id="PTHR43639">
    <property type="entry name" value="OXIDOREDUCTASE, SHORT-CHAIN DEHYDROGENASE/REDUCTASE FAMILY (AFU_ORTHOLOGUE AFUA_5G02870)"/>
    <property type="match status" value="1"/>
</dbReference>
<dbReference type="Pfam" id="PF00106">
    <property type="entry name" value="adh_short"/>
    <property type="match status" value="1"/>
</dbReference>
<evidence type="ECO:0000256" key="3">
    <source>
        <dbReference type="RuleBase" id="RU000363"/>
    </source>
</evidence>
<comment type="similarity">
    <text evidence="1 3">Belongs to the short-chain dehydrogenases/reductases (SDR) family.</text>
</comment>